<dbReference type="PANTHER" id="PTHR33677:SF5">
    <property type="entry name" value="TRANSCRIPTIONAL REPRESSOR FRMR"/>
    <property type="match status" value="1"/>
</dbReference>
<dbReference type="PANTHER" id="PTHR33677">
    <property type="entry name" value="TRANSCRIPTIONAL REPRESSOR FRMR-RELATED"/>
    <property type="match status" value="1"/>
</dbReference>
<evidence type="ECO:0008006" key="4">
    <source>
        <dbReference type="Google" id="ProtNLM"/>
    </source>
</evidence>
<evidence type="ECO:0000313" key="3">
    <source>
        <dbReference type="Proteomes" id="UP000238220"/>
    </source>
</evidence>
<dbReference type="CDD" id="cd10153">
    <property type="entry name" value="RcnR-FrmR-like_DUF156"/>
    <property type="match status" value="1"/>
</dbReference>
<gene>
    <name evidence="2" type="ORF">C3942_17255</name>
</gene>
<protein>
    <recommendedName>
        <fullName evidence="4">Metal/formaldehyde-sensitive transcriptional repressor</fullName>
    </recommendedName>
</protein>
<dbReference type="Gene3D" id="1.20.58.1000">
    <property type="entry name" value="Metal-sensitive repressor, helix protomer"/>
    <property type="match status" value="1"/>
</dbReference>
<dbReference type="GO" id="GO:0045892">
    <property type="term" value="P:negative regulation of DNA-templated transcription"/>
    <property type="evidence" value="ECO:0007669"/>
    <property type="project" value="UniProtKB-ARBA"/>
</dbReference>
<dbReference type="InterPro" id="IPR038390">
    <property type="entry name" value="Metal_Tscrpt_repr_sf"/>
</dbReference>
<evidence type="ECO:0000256" key="1">
    <source>
        <dbReference type="ARBA" id="ARBA00005260"/>
    </source>
</evidence>
<organism evidence="2 3">
    <name type="scientific">Solimonas fluminis</name>
    <dbReference type="NCBI Taxonomy" id="2086571"/>
    <lineage>
        <taxon>Bacteria</taxon>
        <taxon>Pseudomonadati</taxon>
        <taxon>Pseudomonadota</taxon>
        <taxon>Gammaproteobacteria</taxon>
        <taxon>Nevskiales</taxon>
        <taxon>Nevskiaceae</taxon>
        <taxon>Solimonas</taxon>
    </lineage>
</organism>
<dbReference type="EMBL" id="PSNW01000010">
    <property type="protein sequence ID" value="PPE72790.1"/>
    <property type="molecule type" value="Genomic_DNA"/>
</dbReference>
<comment type="similarity">
    <text evidence="1">Belongs to the FrmR/RcnR family.</text>
</comment>
<dbReference type="GO" id="GO:0046872">
    <property type="term" value="F:metal ion binding"/>
    <property type="evidence" value="ECO:0007669"/>
    <property type="project" value="InterPro"/>
</dbReference>
<dbReference type="InterPro" id="IPR003735">
    <property type="entry name" value="Metal_Tscrpt_repr"/>
</dbReference>
<comment type="caution">
    <text evidence="2">The sequence shown here is derived from an EMBL/GenBank/DDBJ whole genome shotgun (WGS) entry which is preliminary data.</text>
</comment>
<dbReference type="RefSeq" id="WP_104231600.1">
    <property type="nucleotide sequence ID" value="NZ_PSNW01000010.1"/>
</dbReference>
<evidence type="ECO:0000313" key="2">
    <source>
        <dbReference type="EMBL" id="PPE72790.1"/>
    </source>
</evidence>
<dbReference type="AlphaFoldDB" id="A0A2S5TCQ2"/>
<dbReference type="Proteomes" id="UP000238220">
    <property type="component" value="Unassembled WGS sequence"/>
</dbReference>
<keyword evidence="3" id="KW-1185">Reference proteome</keyword>
<proteinExistence type="inferred from homology"/>
<accession>A0A2S5TCQ2</accession>
<reference evidence="2 3" key="1">
    <citation type="submission" date="2018-02" db="EMBL/GenBank/DDBJ databases">
        <title>Genome sequencing of Solimonas sp. HR-BB.</title>
        <authorList>
            <person name="Lee Y."/>
            <person name="Jeon C.O."/>
        </authorList>
    </citation>
    <scope>NUCLEOTIDE SEQUENCE [LARGE SCALE GENOMIC DNA]</scope>
    <source>
        <strain evidence="2 3">HR-BB</strain>
    </source>
</reference>
<sequence length="88" mass="9749">MAHTSENKKPLLNRVRRIQGQLKSLELALEEGSECSGVLQQIAAVRGGINGLMMEVVEGHLRTHLVPVDGGHADELDDLIKIFRSYMK</sequence>
<dbReference type="OrthoDB" id="9806052at2"/>
<name>A0A2S5TCQ2_9GAMM</name>
<dbReference type="GO" id="GO:0003677">
    <property type="term" value="F:DNA binding"/>
    <property type="evidence" value="ECO:0007669"/>
    <property type="project" value="InterPro"/>
</dbReference>
<dbReference type="Pfam" id="PF02583">
    <property type="entry name" value="Trns_repr_metal"/>
    <property type="match status" value="1"/>
</dbReference>